<comment type="similarity">
    <text evidence="1">Belongs to the universal stress protein A family.</text>
</comment>
<dbReference type="PANTHER" id="PTHR46268">
    <property type="entry name" value="STRESS RESPONSE PROTEIN NHAX"/>
    <property type="match status" value="1"/>
</dbReference>
<dbReference type="SUPFAM" id="SSF52402">
    <property type="entry name" value="Adenine nucleotide alpha hydrolases-like"/>
    <property type="match status" value="2"/>
</dbReference>
<keyword evidence="4" id="KW-1185">Reference proteome</keyword>
<dbReference type="Pfam" id="PF00582">
    <property type="entry name" value="Usp"/>
    <property type="match status" value="2"/>
</dbReference>
<evidence type="ECO:0000313" key="4">
    <source>
        <dbReference type="Proteomes" id="UP000578569"/>
    </source>
</evidence>
<reference evidence="3 4" key="1">
    <citation type="submission" date="2020-08" db="EMBL/GenBank/DDBJ databases">
        <title>Genomic Encyclopedia of Type Strains, Phase IV (KMG-IV): sequencing the most valuable type-strain genomes for metagenomic binning, comparative biology and taxonomic classification.</title>
        <authorList>
            <person name="Goeker M."/>
        </authorList>
    </citation>
    <scope>NUCLEOTIDE SEQUENCE [LARGE SCALE GENOMIC DNA]</scope>
    <source>
        <strain evidence="3 4">DSM 24194</strain>
    </source>
</reference>
<dbReference type="InterPro" id="IPR006016">
    <property type="entry name" value="UspA"/>
</dbReference>
<dbReference type="PANTHER" id="PTHR46268:SF6">
    <property type="entry name" value="UNIVERSAL STRESS PROTEIN UP12"/>
    <property type="match status" value="1"/>
</dbReference>
<dbReference type="InterPro" id="IPR006015">
    <property type="entry name" value="Universal_stress_UspA"/>
</dbReference>
<evidence type="ECO:0000259" key="2">
    <source>
        <dbReference type="Pfam" id="PF00582"/>
    </source>
</evidence>
<feature type="domain" description="UspA" evidence="2">
    <location>
        <begin position="2"/>
        <end position="155"/>
    </location>
</feature>
<feature type="domain" description="UspA" evidence="2">
    <location>
        <begin position="164"/>
        <end position="281"/>
    </location>
</feature>
<sequence length="281" mass="29906">MKLLACLDLSAYATSVTDHAAWLAKGLGAEVELLHVIQRSDVVAKRGDLSGALGLGARSSLMEELVAIEEAEARLAREQAEALIDTVRSRLEEQGVDQVTALLRHGDIVGTVIEREADAALVVMGKRGAHADFARGHLGSKVERVVRQSDRPVLVASRAFAPIRTALIAFDGGATARKAVEFAASSPLFEGVALHLVMVAKGDARQQEAMDWARETLGARLEKAEMVGGDVEGAIRAKAEAIGADLLVMGAYGHSPLRSMFVGSTTTAMLRALHKPVLLFR</sequence>
<accession>A0A839Z0N1</accession>
<dbReference type="Proteomes" id="UP000578569">
    <property type="component" value="Unassembled WGS sequence"/>
</dbReference>
<proteinExistence type="inferred from homology"/>
<dbReference type="Gene3D" id="3.40.50.12370">
    <property type="match status" value="1"/>
</dbReference>
<name>A0A839Z0N1_9SPHN</name>
<dbReference type="CDD" id="cd00293">
    <property type="entry name" value="USP-like"/>
    <property type="match status" value="2"/>
</dbReference>
<dbReference type="AlphaFoldDB" id="A0A839Z0N1"/>
<organism evidence="3 4">
    <name type="scientific">Sphingomicrobium lutaoense</name>
    <dbReference type="NCBI Taxonomy" id="515949"/>
    <lineage>
        <taxon>Bacteria</taxon>
        <taxon>Pseudomonadati</taxon>
        <taxon>Pseudomonadota</taxon>
        <taxon>Alphaproteobacteria</taxon>
        <taxon>Sphingomonadales</taxon>
        <taxon>Sphingomonadaceae</taxon>
        <taxon>Sphingomicrobium</taxon>
    </lineage>
</organism>
<gene>
    <name evidence="3" type="ORF">FHS50_000236</name>
</gene>
<comment type="caution">
    <text evidence="3">The sequence shown here is derived from an EMBL/GenBank/DDBJ whole genome shotgun (WGS) entry which is preliminary data.</text>
</comment>
<dbReference type="EMBL" id="JACICF010000001">
    <property type="protein sequence ID" value="MBB3763213.1"/>
    <property type="molecule type" value="Genomic_DNA"/>
</dbReference>
<evidence type="ECO:0000256" key="1">
    <source>
        <dbReference type="ARBA" id="ARBA00008791"/>
    </source>
</evidence>
<dbReference type="PRINTS" id="PR01438">
    <property type="entry name" value="UNVRSLSTRESS"/>
</dbReference>
<dbReference type="RefSeq" id="WP_246332907.1">
    <property type="nucleotide sequence ID" value="NZ_JACICF010000001.1"/>
</dbReference>
<evidence type="ECO:0000313" key="3">
    <source>
        <dbReference type="EMBL" id="MBB3763213.1"/>
    </source>
</evidence>
<protein>
    <submittedName>
        <fullName evidence="3">Nucleotide-binding universal stress UspA family protein</fullName>
    </submittedName>
</protein>